<dbReference type="AlphaFoldDB" id="A0AAV7IR27"/>
<keyword evidence="1" id="KW-0732">Signal</keyword>
<evidence type="ECO:0000256" key="1">
    <source>
        <dbReference type="SAM" id="SignalP"/>
    </source>
</evidence>
<evidence type="ECO:0000313" key="3">
    <source>
        <dbReference type="Proteomes" id="UP000826195"/>
    </source>
</evidence>
<evidence type="ECO:0000313" key="2">
    <source>
        <dbReference type="EMBL" id="KAH0556126.1"/>
    </source>
</evidence>
<gene>
    <name evidence="2" type="ORF">KQX54_000240</name>
</gene>
<dbReference type="Gene3D" id="3.40.395.10">
    <property type="entry name" value="Adenoviral Proteinase, Chain A"/>
    <property type="match status" value="1"/>
</dbReference>
<accession>A0AAV7IR27</accession>
<reference evidence="2 3" key="1">
    <citation type="journal article" date="2021" name="J. Hered.">
        <title>A chromosome-level genome assembly of the parasitoid wasp, Cotesia glomerata (Hymenoptera: Braconidae).</title>
        <authorList>
            <person name="Pinto B.J."/>
            <person name="Weis J.J."/>
            <person name="Gamble T."/>
            <person name="Ode P.J."/>
            <person name="Paul R."/>
            <person name="Zaspel J.M."/>
        </authorList>
    </citation>
    <scope>NUCLEOTIDE SEQUENCE [LARGE SCALE GENOMIC DNA]</scope>
    <source>
        <strain evidence="2">CgM1</strain>
    </source>
</reference>
<protein>
    <submittedName>
        <fullName evidence="2">Uncharacterized protein</fullName>
    </submittedName>
</protein>
<dbReference type="SUPFAM" id="SSF54001">
    <property type="entry name" value="Cysteine proteinases"/>
    <property type="match status" value="1"/>
</dbReference>
<organism evidence="2 3">
    <name type="scientific">Cotesia glomerata</name>
    <name type="common">Lepidopteran parasitic wasp</name>
    <name type="synonym">Apanteles glomeratus</name>
    <dbReference type="NCBI Taxonomy" id="32391"/>
    <lineage>
        <taxon>Eukaryota</taxon>
        <taxon>Metazoa</taxon>
        <taxon>Ecdysozoa</taxon>
        <taxon>Arthropoda</taxon>
        <taxon>Hexapoda</taxon>
        <taxon>Insecta</taxon>
        <taxon>Pterygota</taxon>
        <taxon>Neoptera</taxon>
        <taxon>Endopterygota</taxon>
        <taxon>Hymenoptera</taxon>
        <taxon>Apocrita</taxon>
        <taxon>Ichneumonoidea</taxon>
        <taxon>Braconidae</taxon>
        <taxon>Microgastrinae</taxon>
        <taxon>Cotesia</taxon>
    </lineage>
</organism>
<comment type="caution">
    <text evidence="2">The sequence shown here is derived from an EMBL/GenBank/DDBJ whole genome shotgun (WGS) entry which is preliminary data.</text>
</comment>
<feature type="chain" id="PRO_5043361467" evidence="1">
    <location>
        <begin position="23"/>
        <end position="468"/>
    </location>
</feature>
<keyword evidence="3" id="KW-1185">Reference proteome</keyword>
<proteinExistence type="predicted"/>
<dbReference type="InterPro" id="IPR038765">
    <property type="entry name" value="Papain-like_cys_pep_sf"/>
</dbReference>
<dbReference type="EMBL" id="JAHXZJ010000942">
    <property type="protein sequence ID" value="KAH0556126.1"/>
    <property type="molecule type" value="Genomic_DNA"/>
</dbReference>
<dbReference type="Proteomes" id="UP000826195">
    <property type="component" value="Unassembled WGS sequence"/>
</dbReference>
<name>A0AAV7IR27_COTGL</name>
<sequence>MEKCWKMFEIFVLLLAIPQTLQKFIELRANVELENIPTDNEPVTSFQETDKAFSYDGFEDSIRKKDSLYYKEASQRYNELKHDFRENFNSEYEALCPEIVQYIIDEWFPYYPLCSAEQIKKFGILRDSTSTAENWHKIVKINLNDEETKMPAPRFIKRQAELLVGRLRERTISLKTDRQKKGVIRKKIMKKTIRKYKFKNTSTYQNREGLKAHEFWLKKKFENKNQLKTEEDFEEENLLTSEEKVKENFEDRENKTMSKLFENQKENECLIFNKKTNIKCLNLKQTKEIKGYAISTESFKELKNNGLLDDNIINAFLAVQVDKVNNEVETIFKSVIPLIQVIADLNKSKFNIKEWRFYAPDDLPQQDDGVNSGTYVCVWGYMICRKLNIKFRNAEVKEYARKNILSMLMNAETDDRDDEMTRNRNRLRDEILKNRFTQYSMQDLTISIEQKPVDGFQCTAHYLGKISK</sequence>
<feature type="signal peptide" evidence="1">
    <location>
        <begin position="1"/>
        <end position="22"/>
    </location>
</feature>